<dbReference type="GO" id="GO:0007008">
    <property type="term" value="P:outer mitochondrial membrane organization"/>
    <property type="evidence" value="ECO:0007669"/>
    <property type="project" value="InterPro"/>
</dbReference>
<dbReference type="GO" id="GO:0005739">
    <property type="term" value="C:mitochondrion"/>
    <property type="evidence" value="ECO:0007669"/>
    <property type="project" value="GOC"/>
</dbReference>
<evidence type="ECO:0000313" key="1">
    <source>
        <dbReference type="EMBL" id="CDZ96540.1"/>
    </source>
</evidence>
<organism evidence="1">
    <name type="scientific">Phaffia rhodozyma</name>
    <name type="common">Yeast</name>
    <name type="synonym">Xanthophyllomyces dendrorhous</name>
    <dbReference type="NCBI Taxonomy" id="264483"/>
    <lineage>
        <taxon>Eukaryota</taxon>
        <taxon>Fungi</taxon>
        <taxon>Dikarya</taxon>
        <taxon>Basidiomycota</taxon>
        <taxon>Agaricomycotina</taxon>
        <taxon>Tremellomycetes</taxon>
        <taxon>Cystofilobasidiales</taxon>
        <taxon>Mrakiaceae</taxon>
        <taxon>Phaffia</taxon>
    </lineage>
</organism>
<proteinExistence type="predicted"/>
<dbReference type="AlphaFoldDB" id="A0A0F7SEX6"/>
<reference evidence="1" key="1">
    <citation type="submission" date="2014-08" db="EMBL/GenBank/DDBJ databases">
        <authorList>
            <person name="Sharma Rahul"/>
            <person name="Thines Marco"/>
        </authorList>
    </citation>
    <scope>NUCLEOTIDE SEQUENCE</scope>
</reference>
<dbReference type="EMBL" id="LN483144">
    <property type="protein sequence ID" value="CDZ96540.1"/>
    <property type="molecule type" value="Genomic_DNA"/>
</dbReference>
<name>A0A0F7SEX6_PHARH</name>
<protein>
    <submittedName>
        <fullName evidence="1">Uncharacterized protein</fullName>
    </submittedName>
</protein>
<dbReference type="Pfam" id="PF17237">
    <property type="entry name" value="Emr1"/>
    <property type="match status" value="1"/>
</dbReference>
<sequence>MSSFPNLRAIFASARTSEEERQISRQTFAKFIGFTVSCVVIGLVAHSKVAKHSLGSA</sequence>
<dbReference type="InterPro" id="IPR035195">
    <property type="entry name" value="Emr1"/>
</dbReference>
<accession>A0A0F7SEX6</accession>